<comment type="caution">
    <text evidence="1">The sequence shown here is derived from an EMBL/GenBank/DDBJ whole genome shotgun (WGS) entry which is preliminary data.</text>
</comment>
<dbReference type="Proteomes" id="UP000283975">
    <property type="component" value="Unassembled WGS sequence"/>
</dbReference>
<evidence type="ECO:0000313" key="2">
    <source>
        <dbReference type="Proteomes" id="UP000283975"/>
    </source>
</evidence>
<evidence type="ECO:0000313" key="1">
    <source>
        <dbReference type="EMBL" id="RHC54655.1"/>
    </source>
</evidence>
<dbReference type="EMBL" id="QSHZ01000020">
    <property type="protein sequence ID" value="RHC54655.1"/>
    <property type="molecule type" value="Genomic_DNA"/>
</dbReference>
<sequence>MPMFEFWLGTEDTDRLFSVKVAQGKNNLTGNDFARELLEKELHRLHPAVVIFNENGEEIK</sequence>
<proteinExistence type="predicted"/>
<reference evidence="1 2" key="1">
    <citation type="submission" date="2018-08" db="EMBL/GenBank/DDBJ databases">
        <title>A genome reference for cultivated species of the human gut microbiota.</title>
        <authorList>
            <person name="Zou Y."/>
            <person name="Xue W."/>
            <person name="Luo G."/>
        </authorList>
    </citation>
    <scope>NUCLEOTIDE SEQUENCE [LARGE SCALE GENOMIC DNA]</scope>
    <source>
        <strain evidence="1 2">AM35-14</strain>
    </source>
</reference>
<name>A0A414AT33_9FIRM</name>
<accession>A0A414AT33</accession>
<gene>
    <name evidence="1" type="ORF">DW839_18320</name>
</gene>
<organism evidence="1 2">
    <name type="scientific">Enterocloster bolteae</name>
    <dbReference type="NCBI Taxonomy" id="208479"/>
    <lineage>
        <taxon>Bacteria</taxon>
        <taxon>Bacillati</taxon>
        <taxon>Bacillota</taxon>
        <taxon>Clostridia</taxon>
        <taxon>Lachnospirales</taxon>
        <taxon>Lachnospiraceae</taxon>
        <taxon>Enterocloster</taxon>
    </lineage>
</organism>
<protein>
    <submittedName>
        <fullName evidence="1">Uncharacterized protein</fullName>
    </submittedName>
</protein>
<dbReference type="AlphaFoldDB" id="A0A414AT33"/>